<keyword evidence="2" id="KW-1185">Reference proteome</keyword>
<gene>
    <name evidence="1" type="ORF">I8748_23660</name>
</gene>
<dbReference type="EMBL" id="JAECZC010000055">
    <property type="protein sequence ID" value="MBH8565143.1"/>
    <property type="molecule type" value="Genomic_DNA"/>
</dbReference>
<comment type="caution">
    <text evidence="1">The sequence shown here is derived from an EMBL/GenBank/DDBJ whole genome shotgun (WGS) entry which is preliminary data.</text>
</comment>
<protein>
    <submittedName>
        <fullName evidence="1">Uncharacterized protein</fullName>
    </submittedName>
</protein>
<dbReference type="Proteomes" id="UP000632766">
    <property type="component" value="Unassembled WGS sequence"/>
</dbReference>
<accession>A0A8J7HWY7</accession>
<name>A0A8J7HWY7_9NOST</name>
<sequence length="93" mass="10792">MTTTNNQYQQQQVKRMAELGRIAKERYLNAGGNPRLSVGSLNDNDTLTKEEKQEFLKLANEIFNDESIANFLKKRGTWQERFAAIKESRRIAE</sequence>
<organism evidence="1 2">
    <name type="scientific">Amazonocrinis nigriterrae CENA67</name>
    <dbReference type="NCBI Taxonomy" id="2794033"/>
    <lineage>
        <taxon>Bacteria</taxon>
        <taxon>Bacillati</taxon>
        <taxon>Cyanobacteriota</taxon>
        <taxon>Cyanophyceae</taxon>
        <taxon>Nostocales</taxon>
        <taxon>Nostocaceae</taxon>
        <taxon>Amazonocrinis</taxon>
        <taxon>Amazonocrinis nigriterrae</taxon>
    </lineage>
</organism>
<evidence type="ECO:0000313" key="2">
    <source>
        <dbReference type="Proteomes" id="UP000632766"/>
    </source>
</evidence>
<evidence type="ECO:0000313" key="1">
    <source>
        <dbReference type="EMBL" id="MBH8565143.1"/>
    </source>
</evidence>
<reference evidence="1 2" key="1">
    <citation type="journal article" date="2021" name="Int. J. Syst. Evol. Microbiol.">
        <title>Amazonocrinis nigriterrae gen. nov., sp. nov., Atlanticothrix silvestris gen. nov., sp. nov. and Dendronalium phyllosphericum gen. nov., sp. nov., nostocacean cyanobacteria from Brazilian environments.</title>
        <authorList>
            <person name="Alvarenga D.O."/>
            <person name="Andreote A.P.D."/>
            <person name="Branco L.H.Z."/>
            <person name="Delbaje E."/>
            <person name="Cruz R.B."/>
            <person name="Varani A.M."/>
            <person name="Fiore M.F."/>
        </authorList>
    </citation>
    <scope>NUCLEOTIDE SEQUENCE [LARGE SCALE GENOMIC DNA]</scope>
    <source>
        <strain evidence="1 2">CENA67</strain>
    </source>
</reference>
<proteinExistence type="predicted"/>
<dbReference type="AlphaFoldDB" id="A0A8J7HWY7"/>